<gene>
    <name evidence="2" type="ORF">V6N11_059645</name>
</gene>
<dbReference type="PANTHER" id="PTHR47723:SF19">
    <property type="entry name" value="POLYNUCLEOTIDYL TRANSFERASE, RIBONUCLEASE H-LIKE SUPERFAMILY PROTEIN"/>
    <property type="match status" value="1"/>
</dbReference>
<name>A0ABR2NXN0_9ROSI</name>
<dbReference type="Gene3D" id="3.30.420.10">
    <property type="entry name" value="Ribonuclease H-like superfamily/Ribonuclease H"/>
    <property type="match status" value="1"/>
</dbReference>
<proteinExistence type="predicted"/>
<dbReference type="EMBL" id="JBBPBN010000090">
    <property type="protein sequence ID" value="KAK8980954.1"/>
    <property type="molecule type" value="Genomic_DNA"/>
</dbReference>
<dbReference type="SUPFAM" id="SSF53098">
    <property type="entry name" value="Ribonuclease H-like"/>
    <property type="match status" value="1"/>
</dbReference>
<dbReference type="InterPro" id="IPR012337">
    <property type="entry name" value="RNaseH-like_sf"/>
</dbReference>
<dbReference type="Proteomes" id="UP001396334">
    <property type="component" value="Unassembled WGS sequence"/>
</dbReference>
<dbReference type="CDD" id="cd06222">
    <property type="entry name" value="RNase_H_like"/>
    <property type="match status" value="1"/>
</dbReference>
<organism evidence="2 3">
    <name type="scientific">Hibiscus sabdariffa</name>
    <name type="common">roselle</name>
    <dbReference type="NCBI Taxonomy" id="183260"/>
    <lineage>
        <taxon>Eukaryota</taxon>
        <taxon>Viridiplantae</taxon>
        <taxon>Streptophyta</taxon>
        <taxon>Embryophyta</taxon>
        <taxon>Tracheophyta</taxon>
        <taxon>Spermatophyta</taxon>
        <taxon>Magnoliopsida</taxon>
        <taxon>eudicotyledons</taxon>
        <taxon>Gunneridae</taxon>
        <taxon>Pentapetalae</taxon>
        <taxon>rosids</taxon>
        <taxon>malvids</taxon>
        <taxon>Malvales</taxon>
        <taxon>Malvaceae</taxon>
        <taxon>Malvoideae</taxon>
        <taxon>Hibiscus</taxon>
    </lineage>
</organism>
<sequence>MDHVEVLGKGIGGNGLLKFEFLTKGNRLWLAFSEAIAANEIQGANNAGEELFLTKDEYFVLANDAVAKIIYSEKTIKYAASFRFRLFYYDYTLYCLHSTATTSAFSEAIAANEIQVWVCINVDGAVHFNTSMGSIGGLARDSNGNWIIGSNSNSLVRAIAKLSRGHWDIEVKWIPRESNRPADKLAKQAHEAQHEVLMLDMPLENLLPLLENDIIDSSFHFVI</sequence>
<dbReference type="InterPro" id="IPR036397">
    <property type="entry name" value="RNaseH_sf"/>
</dbReference>
<dbReference type="InterPro" id="IPR053151">
    <property type="entry name" value="RNase_H-like"/>
</dbReference>
<reference evidence="2 3" key="1">
    <citation type="journal article" date="2024" name="G3 (Bethesda)">
        <title>Genome assembly of Hibiscus sabdariffa L. provides insights into metabolisms of medicinal natural products.</title>
        <authorList>
            <person name="Kim T."/>
        </authorList>
    </citation>
    <scope>NUCLEOTIDE SEQUENCE [LARGE SCALE GENOMIC DNA]</scope>
    <source>
        <strain evidence="2">TK-2024</strain>
        <tissue evidence="2">Old leaves</tissue>
    </source>
</reference>
<accession>A0ABR2NXN0</accession>
<evidence type="ECO:0000313" key="3">
    <source>
        <dbReference type="Proteomes" id="UP001396334"/>
    </source>
</evidence>
<evidence type="ECO:0000313" key="2">
    <source>
        <dbReference type="EMBL" id="KAK8980954.1"/>
    </source>
</evidence>
<keyword evidence="3" id="KW-1185">Reference proteome</keyword>
<dbReference type="Pfam" id="PF13456">
    <property type="entry name" value="RVT_3"/>
    <property type="match status" value="1"/>
</dbReference>
<feature type="domain" description="RNase H type-1" evidence="1">
    <location>
        <begin position="150"/>
        <end position="189"/>
    </location>
</feature>
<comment type="caution">
    <text evidence="2">The sequence shown here is derived from an EMBL/GenBank/DDBJ whole genome shotgun (WGS) entry which is preliminary data.</text>
</comment>
<protein>
    <recommendedName>
        <fullName evidence="1">RNase H type-1 domain-containing protein</fullName>
    </recommendedName>
</protein>
<dbReference type="InterPro" id="IPR044730">
    <property type="entry name" value="RNase_H-like_dom_plant"/>
</dbReference>
<dbReference type="PANTHER" id="PTHR47723">
    <property type="entry name" value="OS05G0353850 PROTEIN"/>
    <property type="match status" value="1"/>
</dbReference>
<evidence type="ECO:0000259" key="1">
    <source>
        <dbReference type="Pfam" id="PF13456"/>
    </source>
</evidence>
<dbReference type="InterPro" id="IPR002156">
    <property type="entry name" value="RNaseH_domain"/>
</dbReference>